<dbReference type="PROSITE" id="PS51450">
    <property type="entry name" value="LRR"/>
    <property type="match status" value="1"/>
</dbReference>
<evidence type="ECO:0000256" key="1">
    <source>
        <dbReference type="ARBA" id="ARBA00022614"/>
    </source>
</evidence>
<evidence type="ECO:0000256" key="2">
    <source>
        <dbReference type="ARBA" id="ARBA00022729"/>
    </source>
</evidence>
<protein>
    <submittedName>
        <fullName evidence="5">Uncharacterized protein</fullName>
    </submittedName>
</protein>
<name>A0AAD9PEU7_RIDPI</name>
<dbReference type="SUPFAM" id="SSF52058">
    <property type="entry name" value="L domain-like"/>
    <property type="match status" value="1"/>
</dbReference>
<dbReference type="InterPro" id="IPR001611">
    <property type="entry name" value="Leu-rich_rpt"/>
</dbReference>
<dbReference type="GO" id="GO:0005886">
    <property type="term" value="C:plasma membrane"/>
    <property type="evidence" value="ECO:0007669"/>
    <property type="project" value="TreeGrafter"/>
</dbReference>
<dbReference type="Pfam" id="PF13855">
    <property type="entry name" value="LRR_8"/>
    <property type="match status" value="2"/>
</dbReference>
<feature type="signal peptide" evidence="4">
    <location>
        <begin position="1"/>
        <end position="23"/>
    </location>
</feature>
<dbReference type="SMART" id="SM00369">
    <property type="entry name" value="LRR_TYP"/>
    <property type="match status" value="8"/>
</dbReference>
<dbReference type="PANTHER" id="PTHR24369:SF210">
    <property type="entry name" value="CHAOPTIN-RELATED"/>
    <property type="match status" value="1"/>
</dbReference>
<sequence length="428" mass="46628">MARGHDEIRRCILMLCLLRWTTAAVVQKTSCPSPLPCYCDKSPDGANGTVDCSGRPLGKVPKFLVLTGLPFARVLLGNSGIGALRKHDFKGLNVTDIDLSHNRIGLVSDRAFDDVIGVTSLRMRNCSLDSVPRALGALRRLRLLDLAGNAIRHIATEALAALVYLETLDLSHNPLQLPASSESMANLGRLGTLNLSSCGLRQVPTATLQPLSRLTVLDLSDNALTLASGAFRGLERLEVLTLRGCNVPRLTAAMFQDLPALQRLAVVSCNVSHVASSTFDAMSRLAHLHLDNNNITRLYFLSTNPCHLDQTNVTLDHNPIYCDCDVHSLVQKKIMAISGTCGAPYAYRRLLLAPPVGTEPGQRHLEESSLKTCSTRSRVTERYDCGCETWLGLGEPRTCMLRSGSWRLYADVTSHVTIGVVLVGQLLR</sequence>
<keyword evidence="3" id="KW-0677">Repeat</keyword>
<dbReference type="InterPro" id="IPR050541">
    <property type="entry name" value="LRR_TM_domain-containing"/>
</dbReference>
<dbReference type="Proteomes" id="UP001209878">
    <property type="component" value="Unassembled WGS sequence"/>
</dbReference>
<comment type="caution">
    <text evidence="5">The sequence shown here is derived from an EMBL/GenBank/DDBJ whole genome shotgun (WGS) entry which is preliminary data.</text>
</comment>
<organism evidence="5 6">
    <name type="scientific">Ridgeia piscesae</name>
    <name type="common">Tubeworm</name>
    <dbReference type="NCBI Taxonomy" id="27915"/>
    <lineage>
        <taxon>Eukaryota</taxon>
        <taxon>Metazoa</taxon>
        <taxon>Spiralia</taxon>
        <taxon>Lophotrochozoa</taxon>
        <taxon>Annelida</taxon>
        <taxon>Polychaeta</taxon>
        <taxon>Sedentaria</taxon>
        <taxon>Canalipalpata</taxon>
        <taxon>Sabellida</taxon>
        <taxon>Siboglinidae</taxon>
        <taxon>Ridgeia</taxon>
    </lineage>
</organism>
<dbReference type="InterPro" id="IPR003591">
    <property type="entry name" value="Leu-rich_rpt_typical-subtyp"/>
</dbReference>
<keyword evidence="2 4" id="KW-0732">Signal</keyword>
<keyword evidence="6" id="KW-1185">Reference proteome</keyword>
<dbReference type="Gene3D" id="3.80.10.10">
    <property type="entry name" value="Ribonuclease Inhibitor"/>
    <property type="match status" value="1"/>
</dbReference>
<gene>
    <name evidence="5" type="ORF">NP493_10g02031</name>
</gene>
<accession>A0AAD9PEU7</accession>
<dbReference type="EMBL" id="JAODUO010000011">
    <property type="protein sequence ID" value="KAK2193531.1"/>
    <property type="molecule type" value="Genomic_DNA"/>
</dbReference>
<dbReference type="AlphaFoldDB" id="A0AAD9PEU7"/>
<dbReference type="PANTHER" id="PTHR24369">
    <property type="entry name" value="ANTIGEN BSP, PUTATIVE-RELATED"/>
    <property type="match status" value="1"/>
</dbReference>
<keyword evidence="1" id="KW-0433">Leucine-rich repeat</keyword>
<evidence type="ECO:0000256" key="3">
    <source>
        <dbReference type="ARBA" id="ARBA00022737"/>
    </source>
</evidence>
<feature type="chain" id="PRO_5042280383" evidence="4">
    <location>
        <begin position="24"/>
        <end position="428"/>
    </location>
</feature>
<proteinExistence type="predicted"/>
<evidence type="ECO:0000313" key="6">
    <source>
        <dbReference type="Proteomes" id="UP001209878"/>
    </source>
</evidence>
<evidence type="ECO:0000313" key="5">
    <source>
        <dbReference type="EMBL" id="KAK2193531.1"/>
    </source>
</evidence>
<dbReference type="InterPro" id="IPR032675">
    <property type="entry name" value="LRR_dom_sf"/>
</dbReference>
<evidence type="ECO:0000256" key="4">
    <source>
        <dbReference type="SAM" id="SignalP"/>
    </source>
</evidence>
<reference evidence="5" key="1">
    <citation type="journal article" date="2023" name="Mol. Biol. Evol.">
        <title>Third-Generation Sequencing Reveals the Adaptive Role of the Epigenome in Three Deep-Sea Polychaetes.</title>
        <authorList>
            <person name="Perez M."/>
            <person name="Aroh O."/>
            <person name="Sun Y."/>
            <person name="Lan Y."/>
            <person name="Juniper S.K."/>
            <person name="Young C.R."/>
            <person name="Angers B."/>
            <person name="Qian P.Y."/>
        </authorList>
    </citation>
    <scope>NUCLEOTIDE SEQUENCE</scope>
    <source>
        <strain evidence="5">R07B-5</strain>
    </source>
</reference>